<gene>
    <name evidence="9" type="ORF">E1267_27550</name>
</gene>
<keyword evidence="6 7" id="KW-0472">Membrane</keyword>
<dbReference type="PANTHER" id="PTHR43163">
    <property type="entry name" value="DIPEPTIDE TRANSPORT SYSTEM PERMEASE PROTEIN DPPB-RELATED"/>
    <property type="match status" value="1"/>
</dbReference>
<evidence type="ECO:0000256" key="4">
    <source>
        <dbReference type="ARBA" id="ARBA00022692"/>
    </source>
</evidence>
<protein>
    <submittedName>
        <fullName evidence="9">ABC transporter permease</fullName>
    </submittedName>
</protein>
<evidence type="ECO:0000256" key="3">
    <source>
        <dbReference type="ARBA" id="ARBA00022475"/>
    </source>
</evidence>
<dbReference type="AlphaFoldDB" id="A0A4R4N303"/>
<dbReference type="PROSITE" id="PS50928">
    <property type="entry name" value="ABC_TM1"/>
    <property type="match status" value="1"/>
</dbReference>
<feature type="transmembrane region" description="Helical" evidence="7">
    <location>
        <begin position="144"/>
        <end position="163"/>
    </location>
</feature>
<dbReference type="CDD" id="cd06261">
    <property type="entry name" value="TM_PBP2"/>
    <property type="match status" value="1"/>
</dbReference>
<dbReference type="Proteomes" id="UP000295157">
    <property type="component" value="Unassembled WGS sequence"/>
</dbReference>
<dbReference type="InterPro" id="IPR045621">
    <property type="entry name" value="BPD_transp_1_N"/>
</dbReference>
<evidence type="ECO:0000256" key="6">
    <source>
        <dbReference type="ARBA" id="ARBA00023136"/>
    </source>
</evidence>
<evidence type="ECO:0000256" key="2">
    <source>
        <dbReference type="ARBA" id="ARBA00022448"/>
    </source>
</evidence>
<dbReference type="InterPro" id="IPR000515">
    <property type="entry name" value="MetI-like"/>
</dbReference>
<dbReference type="Gene3D" id="1.10.3720.10">
    <property type="entry name" value="MetI-like"/>
    <property type="match status" value="1"/>
</dbReference>
<comment type="subcellular location">
    <subcellularLocation>
        <location evidence="1 7">Cell membrane</location>
        <topology evidence="1 7">Multi-pass membrane protein</topology>
    </subcellularLocation>
</comment>
<dbReference type="EMBL" id="SMJZ01000121">
    <property type="protein sequence ID" value="TDC03078.1"/>
    <property type="molecule type" value="Genomic_DNA"/>
</dbReference>
<evidence type="ECO:0000256" key="5">
    <source>
        <dbReference type="ARBA" id="ARBA00022989"/>
    </source>
</evidence>
<dbReference type="InterPro" id="IPR035906">
    <property type="entry name" value="MetI-like_sf"/>
</dbReference>
<comment type="similarity">
    <text evidence="7">Belongs to the binding-protein-dependent transport system permease family.</text>
</comment>
<sequence length="320" mass="34351">MIPMRFIGIRLARGLLTLWFAVTVTFFLVRLLPGDPVLAVADPNMTEELRQKLLADFGLDQPLGVQYLNYLGQLLQGNLGMSFRQSVPVTTVLMERLPWTLILTISAMVVTIALGIPLGVLAATRAKGWMDRVIQLTGVTAQSLFVPSVGIFLMYVLGVWLGWFPIGGAVDLDATGFAATLSMLHHLVLPCLSLVLIQLGGYVLTMRTTLIDALGEDYVSLAKAKGVKPGKVVWKHALRNALLPTTTIAGLQLGTLVGGAVLTETIYAYPGIGRAVFEAVGQLDFPVLQGAFVLLAAAVVVANLLTDVAYGILDPRVRTS</sequence>
<feature type="transmembrane region" description="Helical" evidence="7">
    <location>
        <begin position="99"/>
        <end position="123"/>
    </location>
</feature>
<keyword evidence="2 7" id="KW-0813">Transport</keyword>
<dbReference type="GO" id="GO:0005886">
    <property type="term" value="C:plasma membrane"/>
    <property type="evidence" value="ECO:0007669"/>
    <property type="project" value="UniProtKB-SubCell"/>
</dbReference>
<dbReference type="Pfam" id="PF00528">
    <property type="entry name" value="BPD_transp_1"/>
    <property type="match status" value="1"/>
</dbReference>
<proteinExistence type="inferred from homology"/>
<feature type="domain" description="ABC transmembrane type-1" evidence="8">
    <location>
        <begin position="97"/>
        <end position="306"/>
    </location>
</feature>
<dbReference type="Pfam" id="PF19300">
    <property type="entry name" value="BPD_transp_1_N"/>
    <property type="match status" value="1"/>
</dbReference>
<evidence type="ECO:0000256" key="1">
    <source>
        <dbReference type="ARBA" id="ARBA00004651"/>
    </source>
</evidence>
<dbReference type="OrthoDB" id="9778910at2"/>
<evidence type="ECO:0000259" key="8">
    <source>
        <dbReference type="PROSITE" id="PS50928"/>
    </source>
</evidence>
<feature type="transmembrane region" description="Helical" evidence="7">
    <location>
        <begin position="241"/>
        <end position="267"/>
    </location>
</feature>
<name>A0A4R4N303_9ACTN</name>
<evidence type="ECO:0000313" key="10">
    <source>
        <dbReference type="Proteomes" id="UP000295157"/>
    </source>
</evidence>
<dbReference type="SUPFAM" id="SSF161098">
    <property type="entry name" value="MetI-like"/>
    <property type="match status" value="1"/>
</dbReference>
<feature type="transmembrane region" description="Helical" evidence="7">
    <location>
        <begin position="287"/>
        <end position="313"/>
    </location>
</feature>
<keyword evidence="4 7" id="KW-0812">Transmembrane</keyword>
<organism evidence="9 10">
    <name type="scientific">Nonomuraea longispora</name>
    <dbReference type="NCBI Taxonomy" id="1848320"/>
    <lineage>
        <taxon>Bacteria</taxon>
        <taxon>Bacillati</taxon>
        <taxon>Actinomycetota</taxon>
        <taxon>Actinomycetes</taxon>
        <taxon>Streptosporangiales</taxon>
        <taxon>Streptosporangiaceae</taxon>
        <taxon>Nonomuraea</taxon>
    </lineage>
</organism>
<keyword evidence="10" id="KW-1185">Reference proteome</keyword>
<evidence type="ECO:0000313" key="9">
    <source>
        <dbReference type="EMBL" id="TDC03078.1"/>
    </source>
</evidence>
<comment type="caution">
    <text evidence="9">The sequence shown here is derived from an EMBL/GenBank/DDBJ whole genome shotgun (WGS) entry which is preliminary data.</text>
</comment>
<feature type="transmembrane region" description="Helical" evidence="7">
    <location>
        <begin position="183"/>
        <end position="204"/>
    </location>
</feature>
<dbReference type="PANTHER" id="PTHR43163:SF6">
    <property type="entry name" value="DIPEPTIDE TRANSPORT SYSTEM PERMEASE PROTEIN DPPB-RELATED"/>
    <property type="match status" value="1"/>
</dbReference>
<accession>A0A4R4N303</accession>
<evidence type="ECO:0000256" key="7">
    <source>
        <dbReference type="RuleBase" id="RU363032"/>
    </source>
</evidence>
<keyword evidence="3" id="KW-1003">Cell membrane</keyword>
<keyword evidence="5 7" id="KW-1133">Transmembrane helix</keyword>
<dbReference type="GO" id="GO:0055085">
    <property type="term" value="P:transmembrane transport"/>
    <property type="evidence" value="ECO:0007669"/>
    <property type="project" value="InterPro"/>
</dbReference>
<reference evidence="9 10" key="1">
    <citation type="submission" date="2019-02" db="EMBL/GenBank/DDBJ databases">
        <title>Draft genome sequences of novel Actinobacteria.</title>
        <authorList>
            <person name="Sahin N."/>
            <person name="Ay H."/>
            <person name="Saygin H."/>
        </authorList>
    </citation>
    <scope>NUCLEOTIDE SEQUENCE [LARGE SCALE GENOMIC DNA]</scope>
    <source>
        <strain evidence="9 10">KC201</strain>
    </source>
</reference>